<dbReference type="Gene3D" id="3.40.50.880">
    <property type="match status" value="1"/>
</dbReference>
<dbReference type="InterPro" id="IPR024163">
    <property type="entry name" value="Aerotolerance_reg_N"/>
</dbReference>
<feature type="domain" description="CARDB" evidence="4">
    <location>
        <begin position="261"/>
        <end position="337"/>
    </location>
</feature>
<dbReference type="Pfam" id="PF07705">
    <property type="entry name" value="CARDB"/>
    <property type="match status" value="1"/>
</dbReference>
<dbReference type="SUPFAM" id="SSF52317">
    <property type="entry name" value="Class I glutamine amidotransferase-like"/>
    <property type="match status" value="1"/>
</dbReference>
<dbReference type="InterPro" id="IPR011635">
    <property type="entry name" value="CARDB"/>
</dbReference>
<feature type="transmembrane region" description="Helical" evidence="2">
    <location>
        <begin position="750"/>
        <end position="768"/>
    </location>
</feature>
<dbReference type="Gene3D" id="2.60.40.10">
    <property type="entry name" value="Immunoglobulins"/>
    <property type="match status" value="1"/>
</dbReference>
<feature type="compositionally biased region" description="Polar residues" evidence="1">
    <location>
        <begin position="643"/>
        <end position="662"/>
    </location>
</feature>
<accession>A0A5C5XEC2</accession>
<comment type="caution">
    <text evidence="5">The sequence shown here is derived from an EMBL/GenBank/DDBJ whole genome shotgun (WGS) entry which is preliminary data.</text>
</comment>
<dbReference type="InterPro" id="IPR011933">
    <property type="entry name" value="Double_TM_dom"/>
</dbReference>
<reference evidence="5 6" key="1">
    <citation type="submission" date="2019-02" db="EMBL/GenBank/DDBJ databases">
        <title>Deep-cultivation of Planctomycetes and their phenomic and genomic characterization uncovers novel biology.</title>
        <authorList>
            <person name="Wiegand S."/>
            <person name="Jogler M."/>
            <person name="Boedeker C."/>
            <person name="Pinto D."/>
            <person name="Vollmers J."/>
            <person name="Rivas-Marin E."/>
            <person name="Kohn T."/>
            <person name="Peeters S.H."/>
            <person name="Heuer A."/>
            <person name="Rast P."/>
            <person name="Oberbeckmann S."/>
            <person name="Bunk B."/>
            <person name="Jeske O."/>
            <person name="Meyerdierks A."/>
            <person name="Storesund J.E."/>
            <person name="Kallscheuer N."/>
            <person name="Luecker S."/>
            <person name="Lage O.M."/>
            <person name="Pohl T."/>
            <person name="Merkel B.J."/>
            <person name="Hornburger P."/>
            <person name="Mueller R.-W."/>
            <person name="Bruemmer F."/>
            <person name="Labrenz M."/>
            <person name="Spormann A.M."/>
            <person name="Op Den Camp H."/>
            <person name="Overmann J."/>
            <person name="Amann R."/>
            <person name="Jetten M.S.M."/>
            <person name="Mascher T."/>
            <person name="Medema M.H."/>
            <person name="Devos D.P."/>
            <person name="Kaster A.-K."/>
            <person name="Ovreas L."/>
            <person name="Rohde M."/>
            <person name="Galperin M.Y."/>
            <person name="Jogler C."/>
        </authorList>
    </citation>
    <scope>NUCLEOTIDE SEQUENCE [LARGE SCALE GENOMIC DNA]</scope>
    <source>
        <strain evidence="5 6">Pan54</strain>
    </source>
</reference>
<dbReference type="Proteomes" id="UP000316095">
    <property type="component" value="Unassembled WGS sequence"/>
</dbReference>
<proteinExistence type="predicted"/>
<dbReference type="OrthoDB" id="237862at2"/>
<keyword evidence="6" id="KW-1185">Reference proteome</keyword>
<name>A0A5C5XEC2_9PLAN</name>
<sequence length="810" mass="89102">MWLSQFFIHPWMAAGGVALISIPIIIHLLNRMRYRTVRFAAMEFLLQSEQQNRSRILIEQLLLLLLRILIVLTIVALFARLLLDPSQLALLEKPETHHLVVLDDSGSMRDRWGDTTAFDEALGTLKRLASDLASQGGNHTLTLLQTSHPDRSSASLTRRRIDLSLVGELEDKLETMQNECGYGQASWTDVFPAIERQLAVDKNAFQIVHILSDFRASEWENSPTLKVDLESLKDEQTLVSLVPTVPALHENLAVINFTGTLHTAAVKVPLQLTVEVANYGDSVVENVPVRVLIDDEPIPQLISIPQINAGESVQESFEVAIASTGEHVISVQISPDAIAADNTRYLTIDLLERQRILIADGSEQTREADYVADALAADPQITGFEAVIIRPDSIRDQDLSTYSSVYLLNIDHLTPDVLKQLEDYVSAGGGIAWFMGDRIDSSFYNELASLELGEEAETSSENTNGQFTTTQAKSLFPVPIAASPVDLPRADDTNPGADLQLNDNPIFEILNAADGLLALFVNIYQHIPLADGAEIPKSVNVIGRLRDQSPLFLESRFGEGRIFISLTSAGPVNNTDESRWHNWPFDMNAPGFTVFHLELAKSIASRTQTREPSLVNTPLKIEIDPAVSYPEVRFNPPAEGGLSPTSITATAPNVTDKNQPETSADAPQKLIAEFLDTKIPGIYRIVTEDLARETTTTLAAFNVPVSESEVEITTPEEFRRELAGVDGIIVQDFGSLEGLARDDPGRELRLLLLLLLVVLFVGEQWLAYRLGYRSRDSVSSRGFTSRMPSGKQYVSGGQRSSSPAAKGVAS</sequence>
<feature type="domain" description="Aerotolerance regulator N-terminal" evidence="3">
    <location>
        <begin position="7"/>
        <end position="80"/>
    </location>
</feature>
<feature type="region of interest" description="Disordered" evidence="1">
    <location>
        <begin position="778"/>
        <end position="810"/>
    </location>
</feature>
<keyword evidence="2" id="KW-1133">Transmembrane helix</keyword>
<evidence type="ECO:0000313" key="5">
    <source>
        <dbReference type="EMBL" id="TWT61009.1"/>
    </source>
</evidence>
<feature type="transmembrane region" description="Helical" evidence="2">
    <location>
        <begin position="61"/>
        <end position="83"/>
    </location>
</feature>
<feature type="transmembrane region" description="Helical" evidence="2">
    <location>
        <begin position="6"/>
        <end position="29"/>
    </location>
</feature>
<gene>
    <name evidence="5" type="ORF">Pan54_17420</name>
</gene>
<evidence type="ECO:0000256" key="1">
    <source>
        <dbReference type="SAM" id="MobiDB-lite"/>
    </source>
</evidence>
<keyword evidence="2" id="KW-0472">Membrane</keyword>
<evidence type="ECO:0000313" key="6">
    <source>
        <dbReference type="Proteomes" id="UP000316095"/>
    </source>
</evidence>
<dbReference type="Pfam" id="PF07584">
    <property type="entry name" value="BatA"/>
    <property type="match status" value="1"/>
</dbReference>
<evidence type="ECO:0000259" key="3">
    <source>
        <dbReference type="Pfam" id="PF07584"/>
    </source>
</evidence>
<organism evidence="5 6">
    <name type="scientific">Rubinisphaera italica</name>
    <dbReference type="NCBI Taxonomy" id="2527969"/>
    <lineage>
        <taxon>Bacteria</taxon>
        <taxon>Pseudomonadati</taxon>
        <taxon>Planctomycetota</taxon>
        <taxon>Planctomycetia</taxon>
        <taxon>Planctomycetales</taxon>
        <taxon>Planctomycetaceae</taxon>
        <taxon>Rubinisphaera</taxon>
    </lineage>
</organism>
<dbReference type="InterPro" id="IPR029062">
    <property type="entry name" value="Class_I_gatase-like"/>
</dbReference>
<evidence type="ECO:0008006" key="7">
    <source>
        <dbReference type="Google" id="ProtNLM"/>
    </source>
</evidence>
<dbReference type="AlphaFoldDB" id="A0A5C5XEC2"/>
<feature type="region of interest" description="Disordered" evidence="1">
    <location>
        <begin position="636"/>
        <end position="663"/>
    </location>
</feature>
<evidence type="ECO:0000256" key="2">
    <source>
        <dbReference type="SAM" id="Phobius"/>
    </source>
</evidence>
<dbReference type="NCBIfam" id="TIGR02226">
    <property type="entry name" value="two_anch"/>
    <property type="match status" value="1"/>
</dbReference>
<keyword evidence="2" id="KW-0812">Transmembrane</keyword>
<dbReference type="EMBL" id="SJPG01000001">
    <property type="protein sequence ID" value="TWT61009.1"/>
    <property type="molecule type" value="Genomic_DNA"/>
</dbReference>
<evidence type="ECO:0000259" key="4">
    <source>
        <dbReference type="Pfam" id="PF07705"/>
    </source>
</evidence>
<protein>
    <recommendedName>
        <fullName evidence="7">Aerotolerance regulator N-terminal domain-containing protein</fullName>
    </recommendedName>
</protein>
<dbReference type="InterPro" id="IPR013783">
    <property type="entry name" value="Ig-like_fold"/>
</dbReference>
<dbReference type="PANTHER" id="PTHR37464:SF1">
    <property type="entry name" value="BLL2463 PROTEIN"/>
    <property type="match status" value="1"/>
</dbReference>
<dbReference type="PANTHER" id="PTHR37464">
    <property type="entry name" value="BLL2463 PROTEIN"/>
    <property type="match status" value="1"/>
</dbReference>